<dbReference type="InterPro" id="IPR020471">
    <property type="entry name" value="AKR"/>
</dbReference>
<protein>
    <submittedName>
        <fullName evidence="2">Oxidoreductase</fullName>
    </submittedName>
</protein>
<reference evidence="2" key="1">
    <citation type="journal article" date="2014" name="Int. J. Syst. Evol. Microbiol.">
        <title>Complete genome sequence of Corynebacterium casei LMG S-19264T (=DSM 44701T), isolated from a smear-ripened cheese.</title>
        <authorList>
            <consortium name="US DOE Joint Genome Institute (JGI-PGF)"/>
            <person name="Walter F."/>
            <person name="Albersmeier A."/>
            <person name="Kalinowski J."/>
            <person name="Ruckert C."/>
        </authorList>
    </citation>
    <scope>NUCLEOTIDE SEQUENCE</scope>
    <source>
        <strain evidence="2">CGMCC 4.7372</strain>
    </source>
</reference>
<dbReference type="RefSeq" id="WP_080462645.1">
    <property type="nucleotide sequence ID" value="NZ_BMNJ01000003.1"/>
</dbReference>
<keyword evidence="3" id="KW-1185">Reference proteome</keyword>
<dbReference type="AlphaFoldDB" id="A0A8H9H9Y7"/>
<comment type="caution">
    <text evidence="2">The sequence shown here is derived from an EMBL/GenBank/DDBJ whole genome shotgun (WGS) entry which is preliminary data.</text>
</comment>
<organism evidence="2 3">
    <name type="scientific">Actinomyces gaoshouyii</name>
    <dbReference type="NCBI Taxonomy" id="1960083"/>
    <lineage>
        <taxon>Bacteria</taxon>
        <taxon>Bacillati</taxon>
        <taxon>Actinomycetota</taxon>
        <taxon>Actinomycetes</taxon>
        <taxon>Actinomycetales</taxon>
        <taxon>Actinomycetaceae</taxon>
        <taxon>Actinomyces</taxon>
    </lineage>
</organism>
<evidence type="ECO:0000313" key="3">
    <source>
        <dbReference type="Proteomes" id="UP000614239"/>
    </source>
</evidence>
<dbReference type="OrthoDB" id="9768793at2"/>
<dbReference type="InterPro" id="IPR036812">
    <property type="entry name" value="NAD(P)_OxRdtase_dom_sf"/>
</dbReference>
<dbReference type="Pfam" id="PF00248">
    <property type="entry name" value="Aldo_ket_red"/>
    <property type="match status" value="1"/>
</dbReference>
<dbReference type="PRINTS" id="PR00069">
    <property type="entry name" value="ALDKETRDTASE"/>
</dbReference>
<dbReference type="Proteomes" id="UP000614239">
    <property type="component" value="Unassembled WGS sequence"/>
</dbReference>
<dbReference type="GO" id="GO:0016491">
    <property type="term" value="F:oxidoreductase activity"/>
    <property type="evidence" value="ECO:0007669"/>
    <property type="project" value="InterPro"/>
</dbReference>
<dbReference type="InterPro" id="IPR023210">
    <property type="entry name" value="NADP_OxRdtase_dom"/>
</dbReference>
<dbReference type="InterPro" id="IPR050523">
    <property type="entry name" value="AKR_Detox_Biosynth"/>
</dbReference>
<dbReference type="PANTHER" id="PTHR43364">
    <property type="entry name" value="NADH-SPECIFIC METHYLGLYOXAL REDUCTASE-RELATED"/>
    <property type="match status" value="1"/>
</dbReference>
<evidence type="ECO:0000259" key="1">
    <source>
        <dbReference type="Pfam" id="PF00248"/>
    </source>
</evidence>
<dbReference type="SUPFAM" id="SSF51430">
    <property type="entry name" value="NAD(P)-linked oxidoreductase"/>
    <property type="match status" value="1"/>
</dbReference>
<dbReference type="Gene3D" id="3.20.20.100">
    <property type="entry name" value="NADP-dependent oxidoreductase domain"/>
    <property type="match status" value="1"/>
</dbReference>
<name>A0A8H9H9Y7_9ACTO</name>
<evidence type="ECO:0000313" key="2">
    <source>
        <dbReference type="EMBL" id="GGO97774.1"/>
    </source>
</evidence>
<gene>
    <name evidence="2" type="ORF">GCM10011612_11130</name>
</gene>
<dbReference type="GO" id="GO:0005829">
    <property type="term" value="C:cytosol"/>
    <property type="evidence" value="ECO:0007669"/>
    <property type="project" value="TreeGrafter"/>
</dbReference>
<dbReference type="EMBL" id="BMNJ01000003">
    <property type="protein sequence ID" value="GGO97774.1"/>
    <property type="molecule type" value="Genomic_DNA"/>
</dbReference>
<reference evidence="2" key="2">
    <citation type="submission" date="2020-09" db="EMBL/GenBank/DDBJ databases">
        <authorList>
            <person name="Sun Q."/>
            <person name="Zhou Y."/>
        </authorList>
    </citation>
    <scope>NUCLEOTIDE SEQUENCE</scope>
    <source>
        <strain evidence="2">CGMCC 4.7372</strain>
    </source>
</reference>
<dbReference type="CDD" id="cd19092">
    <property type="entry name" value="AKR_BsYcsN_EcYdhF-like"/>
    <property type="match status" value="1"/>
</dbReference>
<proteinExistence type="predicted"/>
<accession>A0A8H9H9Y7</accession>
<dbReference type="PANTHER" id="PTHR43364:SF1">
    <property type="entry name" value="OXIDOREDUCTASE YDHF"/>
    <property type="match status" value="1"/>
</dbReference>
<feature type="domain" description="NADP-dependent oxidoreductase" evidence="1">
    <location>
        <begin position="16"/>
        <end position="295"/>
    </location>
</feature>
<sequence>MRTVALGSSDLLVPAIALGCMRIKHLEDARIRELISTALDEGVTMFDHADIYGGDHACEERFGTALGWSASEREQVILQSKCGIREGYYDASAEHIVASVDESLRALRTDYLDILLLHRPDALMEPDEVAEAFDTLTASGKVRAFGVSNHSRGQMELLRASVAQPLVANQLQLSLAHAPVIAEGVALNMAHAQSVDRSGGILDYCRMTSTTVQAWSPMRGPGWEGPFLGDRDRFPGLNDVVDRLAAEYQVSPEAIGTAWITRHPARIQVVLGTTSPERLRRSAPGADLVLTRPQWYELFRSAGHIVP</sequence>